<dbReference type="SUPFAM" id="SSF52172">
    <property type="entry name" value="CheY-like"/>
    <property type="match status" value="1"/>
</dbReference>
<dbReference type="Gene3D" id="3.40.50.2300">
    <property type="match status" value="1"/>
</dbReference>
<keyword evidence="2 4" id="KW-0597">Phosphoprotein</keyword>
<dbReference type="GO" id="GO:0000160">
    <property type="term" value="P:phosphorelay signal transduction system"/>
    <property type="evidence" value="ECO:0007669"/>
    <property type="project" value="InterPro"/>
</dbReference>
<evidence type="ECO:0000256" key="1">
    <source>
        <dbReference type="ARBA" id="ARBA00018672"/>
    </source>
</evidence>
<evidence type="ECO:0000256" key="2">
    <source>
        <dbReference type="ARBA" id="ARBA00022553"/>
    </source>
</evidence>
<dbReference type="PANTHER" id="PTHR44591">
    <property type="entry name" value="STRESS RESPONSE REGULATOR PROTEIN 1"/>
    <property type="match status" value="1"/>
</dbReference>
<evidence type="ECO:0000256" key="3">
    <source>
        <dbReference type="ARBA" id="ARBA00024867"/>
    </source>
</evidence>
<gene>
    <name evidence="6" type="ORF">CFSAN001627_04672</name>
</gene>
<protein>
    <recommendedName>
        <fullName evidence="1">Stage 0 sporulation protein A homolog</fullName>
    </recommendedName>
</protein>
<dbReference type="PANTHER" id="PTHR44591:SF3">
    <property type="entry name" value="RESPONSE REGULATORY DOMAIN-CONTAINING PROTEIN"/>
    <property type="match status" value="1"/>
</dbReference>
<dbReference type="GO" id="GO:0003677">
    <property type="term" value="F:DNA binding"/>
    <property type="evidence" value="ECO:0007669"/>
    <property type="project" value="UniProtKB-KW"/>
</dbReference>
<dbReference type="AlphaFoldDB" id="M1ZTU8"/>
<sequence length="55" mass="6257">MDKILIVEDESSIRGFVKVNLKMNNFDVIEAETGEEGIEKARKHKPDVVVLDIML</sequence>
<feature type="non-terminal residue" evidence="6">
    <location>
        <position position="55"/>
    </location>
</feature>
<dbReference type="PROSITE" id="PS50110">
    <property type="entry name" value="RESPONSE_REGULATORY"/>
    <property type="match status" value="1"/>
</dbReference>
<organism evidence="6 7">
    <name type="scientific">Clostridium botulinum CFSAN001627</name>
    <dbReference type="NCBI Taxonomy" id="1232189"/>
    <lineage>
        <taxon>Bacteria</taxon>
        <taxon>Bacillati</taxon>
        <taxon>Bacillota</taxon>
        <taxon>Clostridia</taxon>
        <taxon>Eubacteriales</taxon>
        <taxon>Clostridiaceae</taxon>
        <taxon>Clostridium</taxon>
    </lineage>
</organism>
<dbReference type="Pfam" id="PF00072">
    <property type="entry name" value="Response_reg"/>
    <property type="match status" value="1"/>
</dbReference>
<dbReference type="InterPro" id="IPR011006">
    <property type="entry name" value="CheY-like_superfamily"/>
</dbReference>
<accession>M1ZTU8</accession>
<dbReference type="InterPro" id="IPR001789">
    <property type="entry name" value="Sig_transdc_resp-reg_receiver"/>
</dbReference>
<feature type="modified residue" description="4-aspartylphosphate" evidence="4">
    <location>
        <position position="52"/>
    </location>
</feature>
<feature type="domain" description="Response regulatory" evidence="5">
    <location>
        <begin position="3"/>
        <end position="55"/>
    </location>
</feature>
<evidence type="ECO:0000313" key="7">
    <source>
        <dbReference type="Proteomes" id="UP000011944"/>
    </source>
</evidence>
<comment type="caution">
    <text evidence="6">The sequence shown here is derived from an EMBL/GenBank/DDBJ whole genome shotgun (WGS) entry which is preliminary data.</text>
</comment>
<comment type="function">
    <text evidence="3">May play the central regulatory role in sporulation. It may be an element of the effector pathway responsible for the activation of sporulation genes in response to nutritional stress. Spo0A may act in concert with spo0H (a sigma factor) to control the expression of some genes that are critical to the sporulation process.</text>
</comment>
<dbReference type="InterPro" id="IPR050595">
    <property type="entry name" value="Bact_response_regulator"/>
</dbReference>
<name>M1ZTU8_CLOBO</name>
<proteinExistence type="predicted"/>
<reference evidence="6 7" key="1">
    <citation type="submission" date="2012-10" db="EMBL/GenBank/DDBJ databases">
        <authorList>
            <person name="Strain E.A."/>
            <person name="Brown E."/>
            <person name="Allard M.W."/>
            <person name="Gonzalez-Escalona N."/>
            <person name="Timme R."/>
        </authorList>
    </citation>
    <scope>NUCLEOTIDE SEQUENCE [LARGE SCALE GENOMIC DNA]</scope>
    <source>
        <strain evidence="6 7">CFSAN001627</strain>
    </source>
</reference>
<evidence type="ECO:0000259" key="5">
    <source>
        <dbReference type="PROSITE" id="PS50110"/>
    </source>
</evidence>
<dbReference type="Proteomes" id="UP000011944">
    <property type="component" value="Unassembled WGS sequence"/>
</dbReference>
<evidence type="ECO:0000256" key="4">
    <source>
        <dbReference type="PROSITE-ProRule" id="PRU00169"/>
    </source>
</evidence>
<keyword evidence="6" id="KW-0238">DNA-binding</keyword>
<evidence type="ECO:0000313" key="6">
    <source>
        <dbReference type="EMBL" id="EKN42776.1"/>
    </source>
</evidence>
<reference evidence="6 7" key="2">
    <citation type="submission" date="2013-03" db="EMBL/GenBank/DDBJ databases">
        <title>Diversity in Clostridium botulinum.</title>
        <authorList>
            <person name="Timme R.E."/>
            <person name="Allard M."/>
            <person name="Luo Y."/>
            <person name="Strain E."/>
            <person name="Gonzalez-Escalona N."/>
            <person name="Brown E."/>
        </authorList>
    </citation>
    <scope>NUCLEOTIDE SEQUENCE [LARGE SCALE GENOMIC DNA]</scope>
    <source>
        <strain evidence="6 7">CFSAN001627</strain>
    </source>
</reference>
<dbReference type="EMBL" id="AMXI01000253">
    <property type="protein sequence ID" value="EKN42776.1"/>
    <property type="molecule type" value="Genomic_DNA"/>
</dbReference>